<dbReference type="InterPro" id="IPR029058">
    <property type="entry name" value="AB_hydrolase_fold"/>
</dbReference>
<proteinExistence type="inferred from homology"/>
<protein>
    <submittedName>
        <fullName evidence="3">Thioesterase domain-containing protein</fullName>
    </submittedName>
</protein>
<dbReference type="Gene3D" id="3.40.50.1820">
    <property type="entry name" value="alpha/beta hydrolase"/>
    <property type="match status" value="1"/>
</dbReference>
<dbReference type="PANTHER" id="PTHR11487">
    <property type="entry name" value="THIOESTERASE"/>
    <property type="match status" value="1"/>
</dbReference>
<organism evidence="3 4">
    <name type="scientific">Nocardiopsis codii</name>
    <dbReference type="NCBI Taxonomy" id="3065942"/>
    <lineage>
        <taxon>Bacteria</taxon>
        <taxon>Bacillati</taxon>
        <taxon>Actinomycetota</taxon>
        <taxon>Actinomycetes</taxon>
        <taxon>Streptosporangiales</taxon>
        <taxon>Nocardiopsidaceae</taxon>
        <taxon>Nocardiopsis</taxon>
    </lineage>
</organism>
<comment type="similarity">
    <text evidence="1">Belongs to the thioesterase family.</text>
</comment>
<dbReference type="Pfam" id="PF00975">
    <property type="entry name" value="Thioesterase"/>
    <property type="match status" value="1"/>
</dbReference>
<dbReference type="InterPro" id="IPR001031">
    <property type="entry name" value="Thioesterase"/>
</dbReference>
<sequence>MSAQGTTHASPLVRTRRVESPEFRLFLLHHAGGAHTAFRGWGRRFPGRWDVCAVEAPGRGRLLHEPFAAGMAPLVDRVAEAVGPLTDVPFGVFGHSMGAAVGYELVRVLAEAGTARAAWLGMSGYPAPGAAPDGDPHLLPSAELRARVGALSGMPDQVLADDALWALFEPRMRADLALVRAWRAAGPPARQPAPVTVFAGESDPVAGPGQVRGWAELAPRFQGLRCFPGSHFYLNAARDAVVGAITEEVALATAALDTEPVPARALSPTTPRTFR</sequence>
<dbReference type="SUPFAM" id="SSF53474">
    <property type="entry name" value="alpha/beta-Hydrolases"/>
    <property type="match status" value="1"/>
</dbReference>
<dbReference type="EMBL" id="JAUZMY010000019">
    <property type="protein sequence ID" value="MEE2039312.1"/>
    <property type="molecule type" value="Genomic_DNA"/>
</dbReference>
<dbReference type="RefSeq" id="WP_330093090.1">
    <property type="nucleotide sequence ID" value="NZ_JAUZMY010000019.1"/>
</dbReference>
<accession>A0ABU7KCJ7</accession>
<feature type="domain" description="Thioesterase" evidence="2">
    <location>
        <begin position="24"/>
        <end position="246"/>
    </location>
</feature>
<reference evidence="3 4" key="1">
    <citation type="submission" date="2023-08" db="EMBL/GenBank/DDBJ databases">
        <authorList>
            <person name="Girao M."/>
            <person name="Carvalho M.F."/>
        </authorList>
    </citation>
    <scope>NUCLEOTIDE SEQUENCE [LARGE SCALE GENOMIC DNA]</scope>
    <source>
        <strain evidence="3 4">CT-R113</strain>
    </source>
</reference>
<evidence type="ECO:0000256" key="1">
    <source>
        <dbReference type="ARBA" id="ARBA00007169"/>
    </source>
</evidence>
<dbReference type="PANTHER" id="PTHR11487:SF0">
    <property type="entry name" value="S-ACYL FATTY ACID SYNTHASE THIOESTERASE, MEDIUM CHAIN"/>
    <property type="match status" value="1"/>
</dbReference>
<evidence type="ECO:0000313" key="3">
    <source>
        <dbReference type="EMBL" id="MEE2039312.1"/>
    </source>
</evidence>
<evidence type="ECO:0000313" key="4">
    <source>
        <dbReference type="Proteomes" id="UP001356095"/>
    </source>
</evidence>
<comment type="caution">
    <text evidence="3">The sequence shown here is derived from an EMBL/GenBank/DDBJ whole genome shotgun (WGS) entry which is preliminary data.</text>
</comment>
<name>A0ABU7KCJ7_9ACTN</name>
<gene>
    <name evidence="3" type="ORF">Q8791_19015</name>
</gene>
<evidence type="ECO:0000259" key="2">
    <source>
        <dbReference type="Pfam" id="PF00975"/>
    </source>
</evidence>
<keyword evidence="4" id="KW-1185">Reference proteome</keyword>
<dbReference type="InterPro" id="IPR012223">
    <property type="entry name" value="TEII"/>
</dbReference>
<dbReference type="Proteomes" id="UP001356095">
    <property type="component" value="Unassembled WGS sequence"/>
</dbReference>